<evidence type="ECO:0000313" key="12">
    <source>
        <dbReference type="Proteomes" id="UP000198510"/>
    </source>
</evidence>
<dbReference type="AlphaFoldDB" id="A0A1G9HYK0"/>
<dbReference type="InterPro" id="IPR012910">
    <property type="entry name" value="Plug_dom"/>
</dbReference>
<dbReference type="SUPFAM" id="SSF56935">
    <property type="entry name" value="Porins"/>
    <property type="match status" value="1"/>
</dbReference>
<dbReference type="EMBL" id="FNFO01000004">
    <property type="protein sequence ID" value="SDL17643.1"/>
    <property type="molecule type" value="Genomic_DNA"/>
</dbReference>
<evidence type="ECO:0000256" key="6">
    <source>
        <dbReference type="ARBA" id="ARBA00023136"/>
    </source>
</evidence>
<dbReference type="GO" id="GO:0009279">
    <property type="term" value="C:cell outer membrane"/>
    <property type="evidence" value="ECO:0007669"/>
    <property type="project" value="UniProtKB-SubCell"/>
</dbReference>
<organism evidence="11 12">
    <name type="scientific">Catalinimonas alkaloidigena</name>
    <dbReference type="NCBI Taxonomy" id="1075417"/>
    <lineage>
        <taxon>Bacteria</taxon>
        <taxon>Pseudomonadati</taxon>
        <taxon>Bacteroidota</taxon>
        <taxon>Cytophagia</taxon>
        <taxon>Cytophagales</taxon>
        <taxon>Catalimonadaceae</taxon>
        <taxon>Catalinimonas</taxon>
    </lineage>
</organism>
<keyword evidence="7 8" id="KW-0998">Cell outer membrane</keyword>
<evidence type="ECO:0000259" key="10">
    <source>
        <dbReference type="Pfam" id="PF07715"/>
    </source>
</evidence>
<dbReference type="InterPro" id="IPR037066">
    <property type="entry name" value="Plug_dom_sf"/>
</dbReference>
<proteinExistence type="inferred from homology"/>
<protein>
    <submittedName>
        <fullName evidence="11">Outer membrane receptor for ferrienterochelin and colicins</fullName>
    </submittedName>
</protein>
<evidence type="ECO:0000256" key="4">
    <source>
        <dbReference type="ARBA" id="ARBA00022692"/>
    </source>
</evidence>
<evidence type="ECO:0000256" key="8">
    <source>
        <dbReference type="PROSITE-ProRule" id="PRU01360"/>
    </source>
</evidence>
<keyword evidence="4 8" id="KW-0812">Transmembrane</keyword>
<keyword evidence="11" id="KW-0675">Receptor</keyword>
<dbReference type="PANTHER" id="PTHR30069:SF29">
    <property type="entry name" value="HEMOGLOBIN AND HEMOGLOBIN-HAPTOGLOBIN-BINDING PROTEIN 1-RELATED"/>
    <property type="match status" value="1"/>
</dbReference>
<keyword evidence="12" id="KW-1185">Reference proteome</keyword>
<dbReference type="Gene3D" id="2.40.170.20">
    <property type="entry name" value="TonB-dependent receptor, beta-barrel domain"/>
    <property type="match status" value="1"/>
</dbReference>
<keyword evidence="6 8" id="KW-0472">Membrane</keyword>
<dbReference type="PANTHER" id="PTHR30069">
    <property type="entry name" value="TONB-DEPENDENT OUTER MEMBRANE RECEPTOR"/>
    <property type="match status" value="1"/>
</dbReference>
<gene>
    <name evidence="11" type="ORF">SAMN05421823_104570</name>
</gene>
<evidence type="ECO:0000256" key="9">
    <source>
        <dbReference type="SAM" id="SignalP"/>
    </source>
</evidence>
<evidence type="ECO:0000313" key="11">
    <source>
        <dbReference type="EMBL" id="SDL17643.1"/>
    </source>
</evidence>
<comment type="similarity">
    <text evidence="8">Belongs to the TonB-dependent receptor family.</text>
</comment>
<evidence type="ECO:0000256" key="3">
    <source>
        <dbReference type="ARBA" id="ARBA00022452"/>
    </source>
</evidence>
<reference evidence="11 12" key="1">
    <citation type="submission" date="2016-10" db="EMBL/GenBank/DDBJ databases">
        <authorList>
            <person name="de Groot N.N."/>
        </authorList>
    </citation>
    <scope>NUCLEOTIDE SEQUENCE [LARGE SCALE GENOMIC DNA]</scope>
    <source>
        <strain evidence="11 12">DSM 25186</strain>
    </source>
</reference>
<evidence type="ECO:0000256" key="7">
    <source>
        <dbReference type="ARBA" id="ARBA00023237"/>
    </source>
</evidence>
<dbReference type="RefSeq" id="WP_089682779.1">
    <property type="nucleotide sequence ID" value="NZ_FNFO01000004.1"/>
</dbReference>
<feature type="signal peptide" evidence="9">
    <location>
        <begin position="1"/>
        <end position="20"/>
    </location>
</feature>
<feature type="chain" id="PRO_5011621078" evidence="9">
    <location>
        <begin position="21"/>
        <end position="743"/>
    </location>
</feature>
<accession>A0A1G9HYK0</accession>
<dbReference type="Gene3D" id="2.170.130.10">
    <property type="entry name" value="TonB-dependent receptor, plug domain"/>
    <property type="match status" value="1"/>
</dbReference>
<dbReference type="Proteomes" id="UP000198510">
    <property type="component" value="Unassembled WGS sequence"/>
</dbReference>
<name>A0A1G9HYK0_9BACT</name>
<dbReference type="PROSITE" id="PS52016">
    <property type="entry name" value="TONB_DEPENDENT_REC_3"/>
    <property type="match status" value="1"/>
</dbReference>
<dbReference type="InterPro" id="IPR036942">
    <property type="entry name" value="Beta-barrel_TonB_sf"/>
</dbReference>
<dbReference type="InterPro" id="IPR039426">
    <property type="entry name" value="TonB-dep_rcpt-like"/>
</dbReference>
<evidence type="ECO:0000256" key="5">
    <source>
        <dbReference type="ARBA" id="ARBA00022729"/>
    </source>
</evidence>
<dbReference type="Pfam" id="PF07715">
    <property type="entry name" value="Plug"/>
    <property type="match status" value="1"/>
</dbReference>
<dbReference type="GO" id="GO:0044718">
    <property type="term" value="P:siderophore transmembrane transport"/>
    <property type="evidence" value="ECO:0007669"/>
    <property type="project" value="TreeGrafter"/>
</dbReference>
<dbReference type="OrthoDB" id="1109239at2"/>
<dbReference type="GO" id="GO:0015344">
    <property type="term" value="F:siderophore uptake transmembrane transporter activity"/>
    <property type="evidence" value="ECO:0007669"/>
    <property type="project" value="TreeGrafter"/>
</dbReference>
<keyword evidence="3 8" id="KW-1134">Transmembrane beta strand</keyword>
<keyword evidence="2 8" id="KW-0813">Transport</keyword>
<keyword evidence="5 9" id="KW-0732">Signal</keyword>
<evidence type="ECO:0000256" key="2">
    <source>
        <dbReference type="ARBA" id="ARBA00022448"/>
    </source>
</evidence>
<feature type="domain" description="TonB-dependent receptor plug" evidence="10">
    <location>
        <begin position="69"/>
        <end position="176"/>
    </location>
</feature>
<comment type="subcellular location">
    <subcellularLocation>
        <location evidence="1 8">Cell outer membrane</location>
        <topology evidence="1 8">Multi-pass membrane protein</topology>
    </subcellularLocation>
</comment>
<dbReference type="STRING" id="1075417.SAMN05421823_104570"/>
<evidence type="ECO:0000256" key="1">
    <source>
        <dbReference type="ARBA" id="ARBA00004571"/>
    </source>
</evidence>
<sequence length="743" mass="83402">MKKAAVFFFCLLGSLSGVRAQTDSLDLLHFYEMSIEELDSIRASQHLSTEMEAYLNTLISVASQKSFSARNTPGVVTLITREEIQNSGARDLIDVLQLVPGFHIAFDRDGRVGIGIRGNWANEGKVLMRIDGQEINDIYTAGILLGNHYPVDQIERIEIQRGPGSAIYGGFAEFGVIDIVTRNADTFRGVAASVNVGAMARSLGRATLNLYAGQQWKKWKVNWSFFGGDGNRSDQPHFSFYTDEAIAQTGTLGGYHALAGQSHLQPSFSNLSIQRGGFSFRNISDFYQYDDVSFTDSAGAPEARVGVRTSYTEFKYVYRPTTQLSITPRLNFIGQFPVSDPPNDNDDKNAIYRLRANVTTQYDFTHRINLIGGVDFFADYADATYQAVYQIGDDDQHYTNLALFGQTIYRLPILNFLIGARFERNSAFGTNFVPRVAMTRTFDRFHFKLMASDAFRAPTIGNVAQAYDGTYDWVVNPDNPQDTLGITNLGLKPLKAEETLVVEGEFGYQVNPKVYATANVFTVHTRNPIVFNTISDEDIRRVFDVTTGYDAYQNYDRSGTSGLELEVRTKDDWGYVNLNYSFYTAFGKKTIDAYRVGEFDLDPQLRDSRSSSLLLGFPAHKLNLNALYYLTPDLSLNLTGTLLGRRYTYLPVLADPDDPMSLTGQLEQLPSTMLVNFYVRYQHLFTQGLTLGAGVYNAFDGDNQFLQPYFGLQPALPGPSREWVVKLSYDFAFRPRKNARIRN</sequence>